<feature type="non-terminal residue" evidence="1">
    <location>
        <position position="131"/>
    </location>
</feature>
<sequence>MTDGMHYAPIARVRAPVCAPGDFVFAAMALDHGHIFGMVDNLVQAGGVLKYVYDTHPEKIEYLRRRHPHVQIAQSPEQILQDPEVMLVAAAAIPSQRCDLGLQVLAHGKDYFTDKTPFTSLDQLHQARQAV</sequence>
<organism evidence="1 2">
    <name type="scientific">SAR86 cluster bacterium</name>
    <dbReference type="NCBI Taxonomy" id="2030880"/>
    <lineage>
        <taxon>Bacteria</taxon>
        <taxon>Pseudomonadati</taxon>
        <taxon>Pseudomonadota</taxon>
        <taxon>Gammaproteobacteria</taxon>
        <taxon>SAR86 cluster</taxon>
    </lineage>
</organism>
<evidence type="ECO:0000313" key="2">
    <source>
        <dbReference type="Proteomes" id="UP000754644"/>
    </source>
</evidence>
<dbReference type="Proteomes" id="UP000754644">
    <property type="component" value="Unassembled WGS sequence"/>
</dbReference>
<reference evidence="1" key="1">
    <citation type="submission" date="2020-05" db="EMBL/GenBank/DDBJ databases">
        <title>Sulfur intermediates as new biogeochemical hubs in an aquatic model microbial ecosystem.</title>
        <authorList>
            <person name="Vigneron A."/>
        </authorList>
    </citation>
    <scope>NUCLEOTIDE SEQUENCE</scope>
    <source>
        <strain evidence="1">Bin.250</strain>
    </source>
</reference>
<dbReference type="Gene3D" id="3.40.50.720">
    <property type="entry name" value="NAD(P)-binding Rossmann-like Domain"/>
    <property type="match status" value="1"/>
</dbReference>
<dbReference type="EMBL" id="JABMOJ010000365">
    <property type="protein sequence ID" value="NQV65648.1"/>
    <property type="molecule type" value="Genomic_DNA"/>
</dbReference>
<proteinExistence type="predicted"/>
<dbReference type="AlphaFoldDB" id="A0A972VXT3"/>
<accession>A0A972VXT3</accession>
<name>A0A972VXT3_9GAMM</name>
<comment type="caution">
    <text evidence="1">The sequence shown here is derived from an EMBL/GenBank/DDBJ whole genome shotgun (WGS) entry which is preliminary data.</text>
</comment>
<dbReference type="SUPFAM" id="SSF51735">
    <property type="entry name" value="NAD(P)-binding Rossmann-fold domains"/>
    <property type="match status" value="1"/>
</dbReference>
<evidence type="ECO:0000313" key="1">
    <source>
        <dbReference type="EMBL" id="NQV65648.1"/>
    </source>
</evidence>
<protein>
    <submittedName>
        <fullName evidence="1">Gfo/Idh/MocA family oxidoreductase</fullName>
    </submittedName>
</protein>
<gene>
    <name evidence="1" type="ORF">HQ497_09820</name>
</gene>
<dbReference type="InterPro" id="IPR036291">
    <property type="entry name" value="NAD(P)-bd_dom_sf"/>
</dbReference>